<dbReference type="InterPro" id="IPR001387">
    <property type="entry name" value="Cro/C1-type_HTH"/>
</dbReference>
<dbReference type="CDD" id="cd00093">
    <property type="entry name" value="HTH_XRE"/>
    <property type="match status" value="1"/>
</dbReference>
<sequence length="78" mass="8829">MTFNVNRLKAERIAANMTQEEVAERLGKKRTWYAKKESGITNVGVDDLAAIASVLNVTDVSIFFTKNVPETQHLYKKE</sequence>
<organism evidence="2 4">
    <name type="scientific">Streptococcus acidominimus</name>
    <dbReference type="NCBI Taxonomy" id="1326"/>
    <lineage>
        <taxon>Bacteria</taxon>
        <taxon>Bacillati</taxon>
        <taxon>Bacillota</taxon>
        <taxon>Bacilli</taxon>
        <taxon>Lactobacillales</taxon>
        <taxon>Streptococcaceae</taxon>
        <taxon>Streptococcus</taxon>
    </lineage>
</organism>
<dbReference type="EMBL" id="MSJL01000003">
    <property type="protein sequence ID" value="OLF50679.1"/>
    <property type="molecule type" value="Genomic_DNA"/>
</dbReference>
<dbReference type="Proteomes" id="UP000186437">
    <property type="component" value="Unassembled WGS sequence"/>
</dbReference>
<dbReference type="SUPFAM" id="SSF47413">
    <property type="entry name" value="lambda repressor-like DNA-binding domains"/>
    <property type="match status" value="1"/>
</dbReference>
<dbReference type="EMBL" id="UHEN01000001">
    <property type="protein sequence ID" value="SUN05225.1"/>
    <property type="molecule type" value="Genomic_DNA"/>
</dbReference>
<dbReference type="PROSITE" id="PS50943">
    <property type="entry name" value="HTH_CROC1"/>
    <property type="match status" value="1"/>
</dbReference>
<evidence type="ECO:0000313" key="2">
    <source>
        <dbReference type="EMBL" id="OLF50679.1"/>
    </source>
</evidence>
<feature type="domain" description="HTH cro/C1-type" evidence="1">
    <location>
        <begin position="8"/>
        <end position="63"/>
    </location>
</feature>
<evidence type="ECO:0000313" key="4">
    <source>
        <dbReference type="Proteomes" id="UP000186437"/>
    </source>
</evidence>
<evidence type="ECO:0000313" key="5">
    <source>
        <dbReference type="Proteomes" id="UP000255213"/>
    </source>
</evidence>
<reference evidence="3 5" key="3">
    <citation type="submission" date="2018-06" db="EMBL/GenBank/DDBJ databases">
        <authorList>
            <consortium name="Pathogen Informatics"/>
            <person name="Doyle S."/>
        </authorList>
    </citation>
    <scope>NUCLEOTIDE SEQUENCE [LARGE SCALE GENOMIC DNA]</scope>
    <source>
        <strain evidence="3 5">NCTC12957</strain>
    </source>
</reference>
<evidence type="ECO:0000313" key="3">
    <source>
        <dbReference type="EMBL" id="SUN05225.1"/>
    </source>
</evidence>
<protein>
    <submittedName>
        <fullName evidence="3">Cro-like protein</fullName>
    </submittedName>
</protein>
<dbReference type="Pfam" id="PF01381">
    <property type="entry name" value="HTH_3"/>
    <property type="match status" value="1"/>
</dbReference>
<name>A0A1Q8EFY9_STRAI</name>
<keyword evidence="4" id="KW-1185">Reference proteome</keyword>
<dbReference type="OrthoDB" id="2971638at2"/>
<reference evidence="4" key="1">
    <citation type="submission" date="2016-12" db="EMBL/GenBank/DDBJ databases">
        <authorList>
            <person name="Gulvik C.A."/>
        </authorList>
    </citation>
    <scope>NUCLEOTIDE SEQUENCE [LARGE SCALE GENOMIC DNA]</scope>
    <source>
        <strain evidence="4">ATCC 51725</strain>
    </source>
</reference>
<gene>
    <name evidence="2" type="ORF">BU200_00975</name>
    <name evidence="3" type="ORF">NCTC12957_00140</name>
</gene>
<dbReference type="Gene3D" id="1.10.260.40">
    <property type="entry name" value="lambda repressor-like DNA-binding domains"/>
    <property type="match status" value="1"/>
</dbReference>
<proteinExistence type="predicted"/>
<dbReference type="RefSeq" id="WP_075098423.1">
    <property type="nucleotide sequence ID" value="NZ_MSJL01000003.1"/>
</dbReference>
<reference evidence="2" key="2">
    <citation type="submission" date="2016-12" db="EMBL/GenBank/DDBJ databases">
        <authorList>
            <person name="Song W.-J."/>
            <person name="Kurnit D.M."/>
        </authorList>
    </citation>
    <scope>NUCLEOTIDE SEQUENCE [LARGE SCALE GENOMIC DNA]</scope>
    <source>
        <strain evidence="2">ATCC 51725</strain>
    </source>
</reference>
<dbReference type="InterPro" id="IPR010982">
    <property type="entry name" value="Lambda_DNA-bd_dom_sf"/>
</dbReference>
<dbReference type="GO" id="GO:0003677">
    <property type="term" value="F:DNA binding"/>
    <property type="evidence" value="ECO:0007669"/>
    <property type="project" value="InterPro"/>
</dbReference>
<evidence type="ECO:0000259" key="1">
    <source>
        <dbReference type="PROSITE" id="PS50943"/>
    </source>
</evidence>
<accession>A0A1Q8EFY9</accession>
<dbReference type="SMART" id="SM00530">
    <property type="entry name" value="HTH_XRE"/>
    <property type="match status" value="1"/>
</dbReference>
<dbReference type="Proteomes" id="UP000255213">
    <property type="component" value="Unassembled WGS sequence"/>
</dbReference>
<dbReference type="AlphaFoldDB" id="A0A1Q8EFY9"/>